<accession>A0ABT3J5K6</accession>
<sequence length="278" mass="30422">MGNLVSNRVTISSGSGGLAEARLEEILALLTGLEPGEARRRLEEGEPGYGAWLPFAFGGVTPEPQSLAATGETEGQELGLAILSGPDSDYIRLLAGMDPFEDLMPPEMARTRAAILKRHGLDGLQDADLLAEGEARFPEAIEAGRIAIRAYEETGHFNWLPWREKHWGTRCDAEEGLFRLDAEGALSVRFDTVNDVPIPFLKALAARFPALMLDGAGFDEDTETSVFFATEEPGLLVVAEEDDRDGVERAHEIVYGHRPENDNEPDEDEPDEGDEFEL</sequence>
<name>A0ABT3J5K6_9RHOB</name>
<evidence type="ECO:0000256" key="1">
    <source>
        <dbReference type="SAM" id="MobiDB-lite"/>
    </source>
</evidence>
<feature type="region of interest" description="Disordered" evidence="1">
    <location>
        <begin position="250"/>
        <end position="278"/>
    </location>
</feature>
<evidence type="ECO:0000313" key="3">
    <source>
        <dbReference type="Proteomes" id="UP001207582"/>
    </source>
</evidence>
<dbReference type="EMBL" id="JAPDOG010000014">
    <property type="protein sequence ID" value="MCW3782972.1"/>
    <property type="molecule type" value="Genomic_DNA"/>
</dbReference>
<dbReference type="Proteomes" id="UP001207582">
    <property type="component" value="Unassembled WGS sequence"/>
</dbReference>
<dbReference type="RefSeq" id="WP_264772605.1">
    <property type="nucleotide sequence ID" value="NZ_JAPDOG010000014.1"/>
</dbReference>
<gene>
    <name evidence="2" type="ORF">OM960_15595</name>
</gene>
<feature type="compositionally biased region" description="Acidic residues" evidence="1">
    <location>
        <begin position="262"/>
        <end position="278"/>
    </location>
</feature>
<keyword evidence="3" id="KW-1185">Reference proteome</keyword>
<organism evidence="2 3">
    <name type="scientific">Defluviimonas salinarum</name>
    <dbReference type="NCBI Taxonomy" id="2992147"/>
    <lineage>
        <taxon>Bacteria</taxon>
        <taxon>Pseudomonadati</taxon>
        <taxon>Pseudomonadota</taxon>
        <taxon>Alphaproteobacteria</taxon>
        <taxon>Rhodobacterales</taxon>
        <taxon>Paracoccaceae</taxon>
        <taxon>Albidovulum</taxon>
    </lineage>
</organism>
<protein>
    <submittedName>
        <fullName evidence="2">Uncharacterized protein</fullName>
    </submittedName>
</protein>
<reference evidence="2 3" key="1">
    <citation type="submission" date="2022-10" db="EMBL/GenBank/DDBJ databases">
        <title>Defluviimonas sp. CAU 1641 isolated from mud.</title>
        <authorList>
            <person name="Kim W."/>
        </authorList>
    </citation>
    <scope>NUCLEOTIDE SEQUENCE [LARGE SCALE GENOMIC DNA]</scope>
    <source>
        <strain evidence="2 3">CAU 1641</strain>
    </source>
</reference>
<evidence type="ECO:0000313" key="2">
    <source>
        <dbReference type="EMBL" id="MCW3782972.1"/>
    </source>
</evidence>
<comment type="caution">
    <text evidence="2">The sequence shown here is derived from an EMBL/GenBank/DDBJ whole genome shotgun (WGS) entry which is preliminary data.</text>
</comment>
<proteinExistence type="predicted"/>
<feature type="compositionally biased region" description="Basic and acidic residues" evidence="1">
    <location>
        <begin position="250"/>
        <end position="261"/>
    </location>
</feature>